<feature type="compositionally biased region" description="Acidic residues" evidence="1">
    <location>
        <begin position="14"/>
        <end position="24"/>
    </location>
</feature>
<organism evidence="2 3">
    <name type="scientific">Aquatica leii</name>
    <dbReference type="NCBI Taxonomy" id="1421715"/>
    <lineage>
        <taxon>Eukaryota</taxon>
        <taxon>Metazoa</taxon>
        <taxon>Ecdysozoa</taxon>
        <taxon>Arthropoda</taxon>
        <taxon>Hexapoda</taxon>
        <taxon>Insecta</taxon>
        <taxon>Pterygota</taxon>
        <taxon>Neoptera</taxon>
        <taxon>Endopterygota</taxon>
        <taxon>Coleoptera</taxon>
        <taxon>Polyphaga</taxon>
        <taxon>Elateriformia</taxon>
        <taxon>Elateroidea</taxon>
        <taxon>Lampyridae</taxon>
        <taxon>Luciolinae</taxon>
        <taxon>Aquatica</taxon>
    </lineage>
</organism>
<feature type="region of interest" description="Disordered" evidence="1">
    <location>
        <begin position="1"/>
        <end position="24"/>
    </location>
</feature>
<evidence type="ECO:0000313" key="2">
    <source>
        <dbReference type="EMBL" id="KAK4874506.1"/>
    </source>
</evidence>
<gene>
    <name evidence="2" type="ORF">RN001_013866</name>
</gene>
<reference evidence="3" key="1">
    <citation type="submission" date="2023-01" db="EMBL/GenBank/DDBJ databases">
        <title>Key to firefly adult light organ development and bioluminescence: homeobox transcription factors regulate luciferase expression and transportation to peroxisome.</title>
        <authorList>
            <person name="Fu X."/>
        </authorList>
    </citation>
    <scope>NUCLEOTIDE SEQUENCE [LARGE SCALE GENOMIC DNA]</scope>
</reference>
<keyword evidence="3" id="KW-1185">Reference proteome</keyword>
<evidence type="ECO:0000313" key="3">
    <source>
        <dbReference type="Proteomes" id="UP001353858"/>
    </source>
</evidence>
<proteinExistence type="predicted"/>
<dbReference type="Proteomes" id="UP001353858">
    <property type="component" value="Unassembled WGS sequence"/>
</dbReference>
<sequence>MNEMVTNSGNSEWSGDEDVGNDDMYIESNHSLESEMSYNNSDLDEHLASMIYNMSDEREISAAASSATKRGIYPKESRTIVWKVYSYFKERNKRGNLIDTVVQATGVSRATVVRIVREGKLIETG</sequence>
<evidence type="ECO:0000256" key="1">
    <source>
        <dbReference type="SAM" id="MobiDB-lite"/>
    </source>
</evidence>
<dbReference type="AlphaFoldDB" id="A0AAN7P513"/>
<dbReference type="EMBL" id="JARPUR010000006">
    <property type="protein sequence ID" value="KAK4874506.1"/>
    <property type="molecule type" value="Genomic_DNA"/>
</dbReference>
<name>A0AAN7P513_9COLE</name>
<protein>
    <submittedName>
        <fullName evidence="2">Uncharacterized protein</fullName>
    </submittedName>
</protein>
<feature type="compositionally biased region" description="Polar residues" evidence="1">
    <location>
        <begin position="1"/>
        <end position="13"/>
    </location>
</feature>
<comment type="caution">
    <text evidence="2">The sequence shown here is derived from an EMBL/GenBank/DDBJ whole genome shotgun (WGS) entry which is preliminary data.</text>
</comment>
<accession>A0AAN7P513</accession>